<evidence type="ECO:0000256" key="8">
    <source>
        <dbReference type="SAM" id="Phobius"/>
    </source>
</evidence>
<feature type="transmembrane region" description="Helical" evidence="8">
    <location>
        <begin position="660"/>
        <end position="686"/>
    </location>
</feature>
<dbReference type="Gene3D" id="1.20.1640.10">
    <property type="entry name" value="Multidrug efflux transporter AcrB transmembrane domain"/>
    <property type="match status" value="2"/>
</dbReference>
<evidence type="ECO:0000256" key="3">
    <source>
        <dbReference type="ARBA" id="ARBA00022475"/>
    </source>
</evidence>
<evidence type="ECO:0000256" key="1">
    <source>
        <dbReference type="ARBA" id="ARBA00004651"/>
    </source>
</evidence>
<comment type="similarity">
    <text evidence="2">Belongs to the resistance-nodulation-cell division (RND) (TC 2.A.6) family. MmpL subfamily.</text>
</comment>
<dbReference type="InterPro" id="IPR050545">
    <property type="entry name" value="Mycobact_MmpL"/>
</dbReference>
<keyword evidence="4 8" id="KW-0812">Transmembrane</keyword>
<dbReference type="SUPFAM" id="SSF82866">
    <property type="entry name" value="Multidrug efflux transporter AcrB transmembrane domain"/>
    <property type="match status" value="2"/>
</dbReference>
<dbReference type="Pfam" id="PF03176">
    <property type="entry name" value="MMPL"/>
    <property type="match status" value="2"/>
</dbReference>
<feature type="transmembrane region" description="Helical" evidence="8">
    <location>
        <begin position="553"/>
        <end position="574"/>
    </location>
</feature>
<evidence type="ECO:0000256" key="2">
    <source>
        <dbReference type="ARBA" id="ARBA00010157"/>
    </source>
</evidence>
<feature type="transmembrane region" description="Helical" evidence="8">
    <location>
        <begin position="324"/>
        <end position="347"/>
    </location>
</feature>
<dbReference type="PROSITE" id="PS50156">
    <property type="entry name" value="SSD"/>
    <property type="match status" value="2"/>
</dbReference>
<feature type="transmembrane region" description="Helical" evidence="8">
    <location>
        <begin position="186"/>
        <end position="208"/>
    </location>
</feature>
<proteinExistence type="inferred from homology"/>
<feature type="transmembrane region" description="Helical" evidence="8">
    <location>
        <begin position="215"/>
        <end position="237"/>
    </location>
</feature>
<dbReference type="AlphaFoldDB" id="A0A9W6QE74"/>
<dbReference type="Proteomes" id="UP001165041">
    <property type="component" value="Unassembled WGS sequence"/>
</dbReference>
<organism evidence="10 11">
    <name type="scientific">Kitasatospora phosalacinea</name>
    <dbReference type="NCBI Taxonomy" id="2065"/>
    <lineage>
        <taxon>Bacteria</taxon>
        <taxon>Bacillati</taxon>
        <taxon>Actinomycetota</taxon>
        <taxon>Actinomycetes</taxon>
        <taxon>Kitasatosporales</taxon>
        <taxon>Streptomycetaceae</taxon>
        <taxon>Kitasatospora</taxon>
    </lineage>
</organism>
<comment type="subcellular location">
    <subcellularLocation>
        <location evidence="1">Cell membrane</location>
        <topology evidence="1">Multi-pass membrane protein</topology>
    </subcellularLocation>
</comment>
<feature type="domain" description="SSD" evidence="9">
    <location>
        <begin position="241"/>
        <end position="347"/>
    </location>
</feature>
<evidence type="ECO:0000256" key="4">
    <source>
        <dbReference type="ARBA" id="ARBA00022692"/>
    </source>
</evidence>
<feature type="transmembrane region" description="Helical" evidence="8">
    <location>
        <begin position="586"/>
        <end position="606"/>
    </location>
</feature>
<feature type="transmembrane region" description="Helical" evidence="8">
    <location>
        <begin position="249"/>
        <end position="269"/>
    </location>
</feature>
<evidence type="ECO:0000313" key="10">
    <source>
        <dbReference type="EMBL" id="GLW73871.1"/>
    </source>
</evidence>
<dbReference type="EMBL" id="BSSA01000029">
    <property type="protein sequence ID" value="GLW73871.1"/>
    <property type="molecule type" value="Genomic_DNA"/>
</dbReference>
<feature type="transmembrane region" description="Helical" evidence="8">
    <location>
        <begin position="289"/>
        <end position="312"/>
    </location>
</feature>
<feature type="transmembrane region" description="Helical" evidence="8">
    <location>
        <begin position="529"/>
        <end position="546"/>
    </location>
</feature>
<feature type="domain" description="SSD" evidence="9">
    <location>
        <begin position="556"/>
        <end position="685"/>
    </location>
</feature>
<evidence type="ECO:0000256" key="5">
    <source>
        <dbReference type="ARBA" id="ARBA00022989"/>
    </source>
</evidence>
<dbReference type="PANTHER" id="PTHR33406">
    <property type="entry name" value="MEMBRANE PROTEIN MJ1562-RELATED"/>
    <property type="match status" value="1"/>
</dbReference>
<feature type="transmembrane region" description="Helical" evidence="8">
    <location>
        <begin position="384"/>
        <end position="404"/>
    </location>
</feature>
<gene>
    <name evidence="10" type="ORF">Kpho02_61690</name>
</gene>
<evidence type="ECO:0000256" key="6">
    <source>
        <dbReference type="ARBA" id="ARBA00023136"/>
    </source>
</evidence>
<evidence type="ECO:0000259" key="9">
    <source>
        <dbReference type="PROSITE" id="PS50156"/>
    </source>
</evidence>
<name>A0A9W6QE74_9ACTN</name>
<protein>
    <submittedName>
        <fullName evidence="10">Membrane protein</fullName>
    </submittedName>
</protein>
<keyword evidence="5 8" id="KW-1133">Transmembrane helix</keyword>
<sequence length="710" mass="73250">MRSVSPHMAGRTSRSVPHTARTTGPRRPRTVAWLVLLLTVLGLGAVFALGPSDATTTEATGASLPASSQSAKVAEIVKSFPAGAVAPAIVVFSNTDGSPLTAAQQELVSQRSASLATLGLAPEVARPQVVEDKVATVAVLLPTGAGDDENTTAVDRIRQTASADLAAPLQAQVTGGPAFRADVTKVFAGADSTLLIATASVVAVLLLVTYRSPVLWLVPLVVVGVGDRTAGILVGALAPHVGVEVDASAAGILSVLVFGAGTDYALLLVSRYRDELHLTEDRFTAMARAWRGTAPAVLASGTTVVLSLLTLLAAELTGNRGLGFAGAVGILTAMLFGLLVLPAALVLPGRWLFWPLVPKVGDPVAADRRGVWSRIGQGVAKRPAQVAVAGTAVLLVLASGALGLRTGLPQEDSFRKTPEAVLGQRTLAAVQPAGAVDPLTLLSGTATGDRVAEAARQVPGVSSVTPGGGTDRWARAEVVLDSAPGTAASDRTIDQLRQRVAQADSGALVGGTTAEAYDTARANAHDTRVVVPLVLAIVLVVLIALLRALVAPLLLVATVILSYFAALGASWTVFRTFYDFPATDTNVPLLSFLFLVALGVDYNIFLIARTREDTVAGHDTRRAVLRALASTGGVITSAGILLAAVFAVLGVLPLITLTQIGIIVGIGVLLDTLLVRTVLVPALVLLTGRRFWWPGRPETAGGRQQARLPE</sequence>
<accession>A0A9W6QE74</accession>
<dbReference type="InterPro" id="IPR004869">
    <property type="entry name" value="MMPL_dom"/>
</dbReference>
<feature type="region of interest" description="Disordered" evidence="7">
    <location>
        <begin position="1"/>
        <end position="25"/>
    </location>
</feature>
<evidence type="ECO:0000256" key="7">
    <source>
        <dbReference type="SAM" id="MobiDB-lite"/>
    </source>
</evidence>
<keyword evidence="6 8" id="KW-0472">Membrane</keyword>
<keyword evidence="3" id="KW-1003">Cell membrane</keyword>
<comment type="caution">
    <text evidence="10">The sequence shown here is derived from an EMBL/GenBank/DDBJ whole genome shotgun (WGS) entry which is preliminary data.</text>
</comment>
<feature type="transmembrane region" description="Helical" evidence="8">
    <location>
        <begin position="627"/>
        <end position="654"/>
    </location>
</feature>
<dbReference type="PANTHER" id="PTHR33406:SF6">
    <property type="entry name" value="MEMBRANE PROTEIN YDGH-RELATED"/>
    <property type="match status" value="1"/>
</dbReference>
<evidence type="ECO:0000313" key="11">
    <source>
        <dbReference type="Proteomes" id="UP001165041"/>
    </source>
</evidence>
<dbReference type="GO" id="GO:0005886">
    <property type="term" value="C:plasma membrane"/>
    <property type="evidence" value="ECO:0007669"/>
    <property type="project" value="UniProtKB-SubCell"/>
</dbReference>
<reference evidence="10" key="1">
    <citation type="submission" date="2023-02" db="EMBL/GenBank/DDBJ databases">
        <title>Kitasatospora phosalacinea NBRC 14627.</title>
        <authorList>
            <person name="Ichikawa N."/>
            <person name="Sato H."/>
            <person name="Tonouchi N."/>
        </authorList>
    </citation>
    <scope>NUCLEOTIDE SEQUENCE</scope>
    <source>
        <strain evidence="10">NBRC 14627</strain>
    </source>
</reference>
<dbReference type="InterPro" id="IPR000731">
    <property type="entry name" value="SSD"/>
</dbReference>